<sequence length="882" mass="102264">MTKLELLQRSSTLLGRFAHGVKTANAMGLFDINTVAEDFFIPIFAITFNSPDLCNQNRIKMNFPAVDLGCKTSRISIQITSDSSSNKVCETLEKFESHSLGDNFDCLYVYVITERQKSYISEKLTETVANLSIEFDPSHNILDFKDLAKMFKGLSDEQLRQINAHLEAEFKKVDANLQFRNNLDEFLSVSQQKIEDEKLAKKYISSVFVETSETKEDMRYFANPMFFYRKIDDDIQRVDLAHLNKLLAMVKVEPIAENWHEISTLEVPNSLLELRERLIKQNTALEAIKGPISLFSWDVDRAERFVPNANLSGYWDVFQHAVQSNGSGVLRLLKDISKKIRLTQVKIFLVTGMAGQGKTNFVCDLVENQYKAFEIPTIFIPARLLNDYPSPNRILSYITNNRFAPDVANLHALFTLLDNVAKECQKPFVIAIDGINEVGDLDGFVSELRVFLEALCQYDFLKIVITCRNEFFDHKFAGVFEPQFSAHLYRVRDLRGEMSDTNKSRLLNAYLTYFQIQVSLSKNATEFLKNDLILLRIFSEIHKGKNIGCIANIYKGDIFEKYLVMKVEEFPTSLKQKVLKSLYKICSRMLDEENFSQIALDGFDDNERQILERLIGEDIILRREVPSTGLASLGIENISFTYDELRDFLLAYYIVIEFTQSNPEKVDMIFEKISDRPIYEGFFRYAYVLARKHKNEKILTICESSPDFIEHYLNNLSLLSANIQTHEDVVRIETILRDSTDRHDIQRIAWFLLKKREDSEHFNIRILLNHVNKLDDESAEQFFDLMFSRYFESDWRGNISGFLLEFNELKEDQKLGLGSFMLAFVLYLVPYARWNEREITLNYFDKFQLTPIIIDTIELCKSAVSKKVQACLKEISKDREEL</sequence>
<dbReference type="InterPro" id="IPR027417">
    <property type="entry name" value="P-loop_NTPase"/>
</dbReference>
<accession>A0ABP9N2B8</accession>
<comment type="caution">
    <text evidence="2">The sequence shown here is derived from an EMBL/GenBank/DDBJ whole genome shotgun (WGS) entry which is preliminary data.</text>
</comment>
<keyword evidence="3" id="KW-1185">Reference proteome</keyword>
<name>A0ABP9N2B8_9GAMM</name>
<evidence type="ECO:0000313" key="3">
    <source>
        <dbReference type="Proteomes" id="UP001500171"/>
    </source>
</evidence>
<evidence type="ECO:0000259" key="1">
    <source>
        <dbReference type="Pfam" id="PF21941"/>
    </source>
</evidence>
<protein>
    <recommendedName>
        <fullName evidence="1">SMEK domain-containing protein</fullName>
    </recommendedName>
</protein>
<dbReference type="Pfam" id="PF21941">
    <property type="entry name" value="SMEK_N"/>
    <property type="match status" value="1"/>
</dbReference>
<reference evidence="3" key="1">
    <citation type="journal article" date="2019" name="Int. J. Syst. Evol. Microbiol.">
        <title>The Global Catalogue of Microorganisms (GCM) 10K type strain sequencing project: providing services to taxonomists for standard genome sequencing and annotation.</title>
        <authorList>
            <consortium name="The Broad Institute Genomics Platform"/>
            <consortium name="The Broad Institute Genome Sequencing Center for Infectious Disease"/>
            <person name="Wu L."/>
            <person name="Ma J."/>
        </authorList>
    </citation>
    <scope>NUCLEOTIDE SEQUENCE [LARGE SCALE GENOMIC DNA]</scope>
    <source>
        <strain evidence="3">JCM 18050</strain>
    </source>
</reference>
<dbReference type="Proteomes" id="UP001500171">
    <property type="component" value="Unassembled WGS sequence"/>
</dbReference>
<dbReference type="EMBL" id="BAABHY010000001">
    <property type="protein sequence ID" value="GAA5107558.1"/>
    <property type="molecule type" value="Genomic_DNA"/>
</dbReference>
<organism evidence="2 3">
    <name type="scientific">Orbus sasakiae</name>
    <dbReference type="NCBI Taxonomy" id="1078475"/>
    <lineage>
        <taxon>Bacteria</taxon>
        <taxon>Pseudomonadati</taxon>
        <taxon>Pseudomonadota</taxon>
        <taxon>Gammaproteobacteria</taxon>
        <taxon>Orbales</taxon>
        <taxon>Orbaceae</taxon>
        <taxon>Orbus</taxon>
    </lineage>
</organism>
<dbReference type="NCBIfam" id="NF033859">
    <property type="entry name" value="SMEK_N"/>
    <property type="match status" value="1"/>
</dbReference>
<dbReference type="Gene3D" id="3.40.50.300">
    <property type="entry name" value="P-loop containing nucleotide triphosphate hydrolases"/>
    <property type="match status" value="1"/>
</dbReference>
<proteinExistence type="predicted"/>
<gene>
    <name evidence="2" type="ORF">GCM10023211_08810</name>
</gene>
<dbReference type="SUPFAM" id="SSF52540">
    <property type="entry name" value="P-loop containing nucleoside triphosphate hydrolases"/>
    <property type="match status" value="1"/>
</dbReference>
<feature type="domain" description="SMEK" evidence="1">
    <location>
        <begin position="12"/>
        <end position="151"/>
    </location>
</feature>
<evidence type="ECO:0000313" key="2">
    <source>
        <dbReference type="EMBL" id="GAA5107558.1"/>
    </source>
</evidence>
<dbReference type="RefSeq" id="WP_345489215.1">
    <property type="nucleotide sequence ID" value="NZ_BAABHY010000001.1"/>
</dbReference>
<dbReference type="InterPro" id="IPR047740">
    <property type="entry name" value="SMEK_dom"/>
</dbReference>